<dbReference type="SUPFAM" id="SSF51182">
    <property type="entry name" value="RmlC-like cupins"/>
    <property type="match status" value="1"/>
</dbReference>
<dbReference type="Gene3D" id="2.60.120.10">
    <property type="entry name" value="Jelly Rolls"/>
    <property type="match status" value="1"/>
</dbReference>
<dbReference type="InterPro" id="IPR011051">
    <property type="entry name" value="RmlC_Cupin_sf"/>
</dbReference>
<dbReference type="Pfam" id="PF01381">
    <property type="entry name" value="HTH_3"/>
    <property type="match status" value="1"/>
</dbReference>
<dbReference type="PANTHER" id="PTHR46797">
    <property type="entry name" value="HTH-TYPE TRANSCRIPTIONAL REGULATOR"/>
    <property type="match status" value="1"/>
</dbReference>
<dbReference type="RefSeq" id="WP_315727478.1">
    <property type="nucleotide sequence ID" value="NZ_JAVUPU010000008.1"/>
</dbReference>
<proteinExistence type="predicted"/>
<evidence type="ECO:0000313" key="4">
    <source>
        <dbReference type="Proteomes" id="UP001259572"/>
    </source>
</evidence>
<dbReference type="EMBL" id="JAVUPU010000008">
    <property type="protein sequence ID" value="MDT9600368.1"/>
    <property type="molecule type" value="Genomic_DNA"/>
</dbReference>
<dbReference type="Proteomes" id="UP001259572">
    <property type="component" value="Unassembled WGS sequence"/>
</dbReference>
<keyword evidence="1" id="KW-0238">DNA-binding</keyword>
<dbReference type="SMART" id="SM00530">
    <property type="entry name" value="HTH_XRE"/>
    <property type="match status" value="1"/>
</dbReference>
<organism evidence="3 4">
    <name type="scientific">Sphingosinicella rhizophila</name>
    <dbReference type="NCBI Taxonomy" id="3050082"/>
    <lineage>
        <taxon>Bacteria</taxon>
        <taxon>Pseudomonadati</taxon>
        <taxon>Pseudomonadota</taxon>
        <taxon>Alphaproteobacteria</taxon>
        <taxon>Sphingomonadales</taxon>
        <taxon>Sphingosinicellaceae</taxon>
        <taxon>Sphingosinicella</taxon>
    </lineage>
</organism>
<name>A0ABU3QAF2_9SPHN</name>
<feature type="domain" description="HTH cro/C1-type" evidence="2">
    <location>
        <begin position="2"/>
        <end position="56"/>
    </location>
</feature>
<dbReference type="PROSITE" id="PS50943">
    <property type="entry name" value="HTH_CROC1"/>
    <property type="match status" value="1"/>
</dbReference>
<evidence type="ECO:0000256" key="1">
    <source>
        <dbReference type="ARBA" id="ARBA00023125"/>
    </source>
</evidence>
<dbReference type="Pfam" id="PF07883">
    <property type="entry name" value="Cupin_2"/>
    <property type="match status" value="1"/>
</dbReference>
<dbReference type="SUPFAM" id="SSF47413">
    <property type="entry name" value="lambda repressor-like DNA-binding domains"/>
    <property type="match status" value="1"/>
</dbReference>
<gene>
    <name evidence="3" type="ORF">RQX22_15520</name>
</gene>
<comment type="caution">
    <text evidence="3">The sequence shown here is derived from an EMBL/GenBank/DDBJ whole genome shotgun (WGS) entry which is preliminary data.</text>
</comment>
<protein>
    <submittedName>
        <fullName evidence="3">XRE family transcriptional regulator</fullName>
    </submittedName>
</protein>
<accession>A0ABU3QAF2</accession>
<dbReference type="InterPro" id="IPR001387">
    <property type="entry name" value="Cro/C1-type_HTH"/>
</dbReference>
<dbReference type="CDD" id="cd02209">
    <property type="entry name" value="cupin_XRE_C"/>
    <property type="match status" value="1"/>
</dbReference>
<reference evidence="3 4" key="1">
    <citation type="submission" date="2023-05" db="EMBL/GenBank/DDBJ databases">
        <authorList>
            <person name="Guo Y."/>
        </authorList>
    </citation>
    <scope>NUCLEOTIDE SEQUENCE [LARGE SCALE GENOMIC DNA]</scope>
    <source>
        <strain evidence="3 4">GR2756</strain>
    </source>
</reference>
<evidence type="ECO:0000313" key="3">
    <source>
        <dbReference type="EMBL" id="MDT9600368.1"/>
    </source>
</evidence>
<dbReference type="Gene3D" id="1.10.260.40">
    <property type="entry name" value="lambda repressor-like DNA-binding domains"/>
    <property type="match status" value="1"/>
</dbReference>
<keyword evidence="4" id="KW-1185">Reference proteome</keyword>
<dbReference type="InterPro" id="IPR014710">
    <property type="entry name" value="RmlC-like_jellyroll"/>
</dbReference>
<evidence type="ECO:0000259" key="2">
    <source>
        <dbReference type="PROSITE" id="PS50943"/>
    </source>
</evidence>
<dbReference type="CDD" id="cd00093">
    <property type="entry name" value="HTH_XRE"/>
    <property type="match status" value="1"/>
</dbReference>
<dbReference type="InterPro" id="IPR050807">
    <property type="entry name" value="TransReg_Diox_bact_type"/>
</dbReference>
<dbReference type="PANTHER" id="PTHR46797:SF20">
    <property type="entry name" value="BLR4304 PROTEIN"/>
    <property type="match status" value="1"/>
</dbReference>
<sequence length="208" mass="22911">MLKSFRTERGLTLADVSQRTGLTASTLSKIENGKMELTIDKLVRISLALEINIADVFGTPTSQYASEENSRRRSITRAGDGKQVSSASGTFRYQAYDLLNKGITPIVADVTAKSLEEFGEFHRHNGEEYVYVLEGELALYTDTYTPAYLKAGDSIYFDSDMGHAYIAVGDVPCRILVTFSSSDAEVVNLMEGHTRPVHMTGQARRVPA</sequence>
<dbReference type="InterPro" id="IPR010982">
    <property type="entry name" value="Lambda_DNA-bd_dom_sf"/>
</dbReference>
<dbReference type="InterPro" id="IPR013096">
    <property type="entry name" value="Cupin_2"/>
</dbReference>